<feature type="compositionally biased region" description="Basic and acidic residues" evidence="1">
    <location>
        <begin position="486"/>
        <end position="497"/>
    </location>
</feature>
<dbReference type="GeneID" id="5480472"/>
<dbReference type="RefSeq" id="XP_001612212.1">
    <property type="nucleotide sequence ID" value="XM_001612162.1"/>
</dbReference>
<reference evidence="2 3" key="1">
    <citation type="journal article" date="2007" name="PLoS Pathog.">
        <title>Genome sequence of Babesia bovis and comparative analysis of apicomplexan hemoprotozoa.</title>
        <authorList>
            <person name="Brayton K.A."/>
            <person name="Lau A.O.T."/>
            <person name="Herndon D.R."/>
            <person name="Hannick L."/>
            <person name="Kappmeyer L.S."/>
            <person name="Berens S.J."/>
            <person name="Bidwell S.L."/>
            <person name="Brown W.C."/>
            <person name="Crabtree J."/>
            <person name="Fadrosh D."/>
            <person name="Feldblum T."/>
            <person name="Forberger H.A."/>
            <person name="Haas B.J."/>
            <person name="Howell J.M."/>
            <person name="Khouri H."/>
            <person name="Koo H."/>
            <person name="Mann D.J."/>
            <person name="Norimine J."/>
            <person name="Paulsen I.T."/>
            <person name="Radune D."/>
            <person name="Ren Q."/>
            <person name="Smith R.K. Jr."/>
            <person name="Suarez C.E."/>
            <person name="White O."/>
            <person name="Wortman J.R."/>
            <person name="Knowles D.P. Jr."/>
            <person name="McElwain T.F."/>
            <person name="Nene V.M."/>
        </authorList>
    </citation>
    <scope>NUCLEOTIDE SEQUENCE [LARGE SCALE GENOMIC DNA]</scope>
    <source>
        <strain evidence="2">T2Bo</strain>
    </source>
</reference>
<dbReference type="Proteomes" id="UP000002173">
    <property type="component" value="Unassembled WGS sequence"/>
</dbReference>
<dbReference type="KEGG" id="bbo:BBOV_III010920"/>
<evidence type="ECO:0000313" key="3">
    <source>
        <dbReference type="Proteomes" id="UP000002173"/>
    </source>
</evidence>
<dbReference type="AlphaFoldDB" id="A7AQ10"/>
<organism evidence="2 3">
    <name type="scientific">Babesia bovis</name>
    <dbReference type="NCBI Taxonomy" id="5865"/>
    <lineage>
        <taxon>Eukaryota</taxon>
        <taxon>Sar</taxon>
        <taxon>Alveolata</taxon>
        <taxon>Apicomplexa</taxon>
        <taxon>Aconoidasida</taxon>
        <taxon>Piroplasmida</taxon>
        <taxon>Babesiidae</taxon>
        <taxon>Babesia</taxon>
    </lineage>
</organism>
<dbReference type="eggNOG" id="ENOG502SZ69">
    <property type="taxonomic scope" value="Eukaryota"/>
</dbReference>
<reference evidence="3" key="2">
    <citation type="journal article" date="2020" name="Data Brief">
        <title>Transcriptome dataset of Babesia bovis life stages within vertebrate and invertebrate hosts.</title>
        <authorList>
            <person name="Ueti M.W."/>
            <person name="Johnson W.C."/>
            <person name="Kappmeyer L.S."/>
            <person name="Herndon D.R."/>
            <person name="Mousel M.R."/>
            <person name="Reif K.E."/>
            <person name="Taus N.S."/>
            <person name="Ifeonu O.O."/>
            <person name="Silva J.C."/>
            <person name="Suarez C.E."/>
            <person name="Brayton K.A."/>
        </authorList>
    </citation>
    <scope>NUCLEOTIDE SEQUENCE [LARGE SCALE GENOMIC DNA]</scope>
</reference>
<sequence length="1194" mass="134849">MKLTVATLGAVVALSGSIANGNLTARESLKAVDTADRVDEKFDEVVFEVSMSIKNAVNDALSFCAKIGTIIWFSDAEIKQSTNPAALFDIVKTKFGARAFDPILDKNFNTLHRLSALARLLCQGKILLIENNVQNETKNVTVVTELDSNFVTKDQLSKLDSSTTELSLFLNEGQCPLESDSESIDLGNDPEGDKFRDLAFSGLEVADNPPEDTANEPLIEPEKAQPLTEEGSTQSESTDEPTTESTTKPDETPEAEGSSAEFTLQTPEQESNFMNRIEQVDAQDHPGEDLKPIKITLKAHVTDAGDTEHLDVVTSATVLVTETTINNCQEEHLYKCIDAIRQKLFDRYEDVVSKDFMRGKFISLLQCLMLRNDVYASKVNTEAEIPEIDVFIPSYTTNMGNFPEWKKMFCNLESNNKRVTMDMSAATEPLRKREDSQIVALSHGYPVDKYEKEFIEGHPDLPLETPDDNKVSRKSEPVTTDTDSTPEQRKNVKPENHQDMQRVLSQYELALSQVPKEIHGYQLNFKDVEEYPNLQKIWRLGLTTMNLMKPEDELKDFLEKHTFTYDQLKELFNFAYGVIAIEQYEAAKAFYDSANIPKEALETGLTRVKNLFVSHTGTNITMLPPVVKQTAHMCPIKDMIISLSTDDLIDRIHVMIGTWLDGYQGEETPEGNFQLATLCSTAAILVQQWRYMQLSQGYREDGDAWILLMQSFSRMGQSPSETPEVREKYKSFINSNAAKVCRKYMNQAGIIAHSPYKGITRNIDPLSLTGAVGNVLDQNMEASPAEIITAMRDYFTMANKKNRVSNAMAVCLSMQMLTRMNSCLSVDNSNDYSLYKLALFSKDMSDVLDGFTSSNVHIDGNDRAQLPFIQMACDRRDSVVEETFEKLFKMLSTEGNTILIETLDARNYIHPEVDENGMIAQLPGNSEWDDNGFVPLEDVKSLQSSEEPDNALEPNTEKAESKPSFLELHGHSIDDVIPSNTSPEIDNINRLLHGDMDNASRNHRMSIYDKIMSGYNPYGIANPADVRTINFEFRMIPKFDDVDLKTMSVPLLFLKDESDYLRNLHVHDYPIVLMRKLEDRMDKMRLEVPVHDMFNHARAIANLENKKEVTLSLNKHMLEMNKRLNDYKQLLNIIKDLPHDGYYFEQADGMELPRHDIGKITADALVMGYTDPHTIVMQIIDPVMFVDDPSLFVG</sequence>
<comment type="caution">
    <text evidence="2">The sequence shown here is derived from an EMBL/GenBank/DDBJ whole genome shotgun (WGS) entry which is preliminary data.</text>
</comment>
<evidence type="ECO:0000256" key="1">
    <source>
        <dbReference type="SAM" id="MobiDB-lite"/>
    </source>
</evidence>
<feature type="region of interest" description="Disordered" evidence="1">
    <location>
        <begin position="458"/>
        <end position="497"/>
    </location>
</feature>
<dbReference type="InParanoid" id="A7AQ10"/>
<proteinExistence type="predicted"/>
<feature type="compositionally biased region" description="Basic and acidic residues" evidence="1">
    <location>
        <begin position="458"/>
        <end position="476"/>
    </location>
</feature>
<dbReference type="OMA" id="AEHKLEG"/>
<evidence type="ECO:0000313" key="2">
    <source>
        <dbReference type="EMBL" id="EDO08644.1"/>
    </source>
</evidence>
<protein>
    <submittedName>
        <fullName evidence="2">Uncharacterized protein</fullName>
    </submittedName>
</protein>
<accession>A7AQ10</accession>
<feature type="region of interest" description="Disordered" evidence="1">
    <location>
        <begin position="174"/>
        <end position="262"/>
    </location>
</feature>
<dbReference type="VEuPathDB" id="PiroplasmaDB:BBOV_III010920"/>
<gene>
    <name evidence="2" type="ORF">BBOV_III010920</name>
</gene>
<reference evidence="3" key="3">
    <citation type="journal article" date="2021" name="Int. J. Parasitol.">
        <title>Comparative analysis of gene expression between Babesia bovis blood stages and kinetes allowed by improved genome annotation.</title>
        <authorList>
            <person name="Ueti M.W."/>
            <person name="Johnson W.C."/>
            <person name="Kappmeyer L.S."/>
            <person name="Herndon D.R."/>
            <person name="Mousel M.R."/>
            <person name="Reif K.E."/>
            <person name="Taus N.S."/>
            <person name="Ifeonu O.O."/>
            <person name="Silva J.C."/>
            <person name="Suarez C.E."/>
            <person name="Brayton K.A."/>
        </authorList>
    </citation>
    <scope>NUCLEOTIDE SEQUENCE [LARGE SCALE GENOMIC DNA]</scope>
</reference>
<dbReference type="EMBL" id="AAXT01000001">
    <property type="protein sequence ID" value="EDO08644.1"/>
    <property type="molecule type" value="Genomic_DNA"/>
</dbReference>
<name>A7AQ10_BABBO</name>
<keyword evidence="3" id="KW-1185">Reference proteome</keyword>
<dbReference type="STRING" id="5865.A7AQ10"/>